<reference evidence="2" key="1">
    <citation type="journal article" date="2019" name="Int. J. Syst. Evol. Microbiol.">
        <title>The Global Catalogue of Microorganisms (GCM) 10K type strain sequencing project: providing services to taxonomists for standard genome sequencing and annotation.</title>
        <authorList>
            <consortium name="The Broad Institute Genomics Platform"/>
            <consortium name="The Broad Institute Genome Sequencing Center for Infectious Disease"/>
            <person name="Wu L."/>
            <person name="Ma J."/>
        </authorList>
    </citation>
    <scope>NUCLEOTIDE SEQUENCE [LARGE SCALE GENOMIC DNA]</scope>
    <source>
        <strain evidence="2">NCAIM B.01391</strain>
    </source>
</reference>
<evidence type="ECO:0000313" key="1">
    <source>
        <dbReference type="EMBL" id="MFC5420955.1"/>
    </source>
</evidence>
<proteinExistence type="predicted"/>
<comment type="caution">
    <text evidence="1">The sequence shown here is derived from an EMBL/GenBank/DDBJ whole genome shotgun (WGS) entry which is preliminary data.</text>
</comment>
<dbReference type="Proteomes" id="UP001596053">
    <property type="component" value="Unassembled WGS sequence"/>
</dbReference>
<dbReference type="RefSeq" id="WP_377799312.1">
    <property type="nucleotide sequence ID" value="NZ_JBHSLW010000023.1"/>
</dbReference>
<gene>
    <name evidence="1" type="ORF">ACFPOB_15465</name>
</gene>
<keyword evidence="2" id="KW-1185">Reference proteome</keyword>
<protein>
    <submittedName>
        <fullName evidence="1">Uncharacterized protein</fullName>
    </submittedName>
</protein>
<name>A0ABW0IYQ3_9HYPH</name>
<dbReference type="EMBL" id="JBHSLW010000023">
    <property type="protein sequence ID" value="MFC5420955.1"/>
    <property type="molecule type" value="Genomic_DNA"/>
</dbReference>
<sequence length="307" mass="33093">MQTLEAEIERLLVHPRFDRAVRRLAEGFLEVQVAAPRLASQFATQQRWLMSHAALSYYFRGLEAGRPGLSRREFVDEAIAHGLASRNTAAAFFAEALQYGLTQPTKTHPNLVEPAPATLWALVEWYAIHLGALDLLDDGRRVQRLREDDAVLVGLEPATADALLSCAAIRRPPSGYAVFASVDDGGSLMDRLVIGVDSAMPRDQERALTDLTSVSALARPFNLSRTHAGRTLAAAMATGSIGWSGARGRSPIWLSREFRDDYARFQAVKLAIVAAAFEGAARFPEPGCVGAAFGATGTCVAADSPAC</sequence>
<accession>A0ABW0IYQ3</accession>
<evidence type="ECO:0000313" key="2">
    <source>
        <dbReference type="Proteomes" id="UP001596053"/>
    </source>
</evidence>
<organism evidence="1 2">
    <name type="scientific">Bosea eneae</name>
    <dbReference type="NCBI Taxonomy" id="151454"/>
    <lineage>
        <taxon>Bacteria</taxon>
        <taxon>Pseudomonadati</taxon>
        <taxon>Pseudomonadota</taxon>
        <taxon>Alphaproteobacteria</taxon>
        <taxon>Hyphomicrobiales</taxon>
        <taxon>Boseaceae</taxon>
        <taxon>Bosea</taxon>
    </lineage>
</organism>